<feature type="signal peptide" evidence="1">
    <location>
        <begin position="1"/>
        <end position="20"/>
    </location>
</feature>
<name>A0AAN6JWH4_9BASI</name>
<protein>
    <submittedName>
        <fullName evidence="2">Uncharacterized protein</fullName>
    </submittedName>
</protein>
<accession>A0AAN6JWH4</accession>
<gene>
    <name evidence="2" type="ORF">OC846_004931</name>
</gene>
<dbReference type="Proteomes" id="UP001176517">
    <property type="component" value="Unassembled WGS sequence"/>
</dbReference>
<proteinExistence type="predicted"/>
<dbReference type="EMBL" id="JAPDMZ010000166">
    <property type="protein sequence ID" value="KAK0547285.1"/>
    <property type="molecule type" value="Genomic_DNA"/>
</dbReference>
<evidence type="ECO:0000313" key="2">
    <source>
        <dbReference type="EMBL" id="KAK0547285.1"/>
    </source>
</evidence>
<organism evidence="2 3">
    <name type="scientific">Tilletia horrida</name>
    <dbReference type="NCBI Taxonomy" id="155126"/>
    <lineage>
        <taxon>Eukaryota</taxon>
        <taxon>Fungi</taxon>
        <taxon>Dikarya</taxon>
        <taxon>Basidiomycota</taxon>
        <taxon>Ustilaginomycotina</taxon>
        <taxon>Exobasidiomycetes</taxon>
        <taxon>Tilletiales</taxon>
        <taxon>Tilletiaceae</taxon>
        <taxon>Tilletia</taxon>
    </lineage>
</organism>
<dbReference type="AlphaFoldDB" id="A0AAN6JWH4"/>
<evidence type="ECO:0000313" key="3">
    <source>
        <dbReference type="Proteomes" id="UP001176517"/>
    </source>
</evidence>
<feature type="chain" id="PRO_5042959065" evidence="1">
    <location>
        <begin position="21"/>
        <end position="164"/>
    </location>
</feature>
<reference evidence="2" key="1">
    <citation type="journal article" date="2023" name="PhytoFront">
        <title>Draft Genome Resources of Seven Strains of Tilletia horrida, Causal Agent of Kernel Smut of Rice.</title>
        <authorList>
            <person name="Khanal S."/>
            <person name="Antony Babu S."/>
            <person name="Zhou X.G."/>
        </authorList>
    </citation>
    <scope>NUCLEOTIDE SEQUENCE</scope>
    <source>
        <strain evidence="2">TX6</strain>
    </source>
</reference>
<keyword evidence="1" id="KW-0732">Signal</keyword>
<comment type="caution">
    <text evidence="2">The sequence shown here is derived from an EMBL/GenBank/DDBJ whole genome shotgun (WGS) entry which is preliminary data.</text>
</comment>
<keyword evidence="3" id="KW-1185">Reference proteome</keyword>
<sequence length="164" mass="17307">MSNSFLRIIALVALTQGLLAQASTATVSDSKVPGNKLKLDVHKDDLKASNGTIETVLTGSLGTFGKLSSGVSQQFKTDSLTGSYYSRNLDEQIIAGGGWSLRNTSVTGASELYLHKDSFSTSSTLSTDKEATMLITGSNPIMCTVDANTPTIWHCKMTPSPTGP</sequence>
<evidence type="ECO:0000256" key="1">
    <source>
        <dbReference type="SAM" id="SignalP"/>
    </source>
</evidence>